<dbReference type="Proteomes" id="UP000030750">
    <property type="component" value="Unassembled WGS sequence"/>
</dbReference>
<feature type="region of interest" description="Disordered" evidence="2">
    <location>
        <begin position="135"/>
        <end position="160"/>
    </location>
</feature>
<keyword evidence="5" id="KW-1185">Reference proteome</keyword>
<feature type="transmembrane region" description="Helical" evidence="3">
    <location>
        <begin position="1256"/>
        <end position="1274"/>
    </location>
</feature>
<name>U6LA18_9EIME</name>
<reference evidence="4" key="2">
    <citation type="submission" date="2013-10" db="EMBL/GenBank/DDBJ databases">
        <authorList>
            <person name="Aslett M."/>
        </authorList>
    </citation>
    <scope>NUCLEOTIDE SEQUENCE [LARGE SCALE GENOMIC DNA]</scope>
    <source>
        <strain evidence="4">Houghton</strain>
    </source>
</reference>
<feature type="transmembrane region" description="Helical" evidence="3">
    <location>
        <begin position="1229"/>
        <end position="1250"/>
    </location>
</feature>
<keyword evidence="3" id="KW-1133">Transmembrane helix</keyword>
<feature type="compositionally biased region" description="Low complexity" evidence="2">
    <location>
        <begin position="495"/>
        <end position="510"/>
    </location>
</feature>
<keyword evidence="3" id="KW-0812">Transmembrane</keyword>
<proteinExistence type="predicted"/>
<evidence type="ECO:0000313" key="4">
    <source>
        <dbReference type="EMBL" id="CDJ47282.1"/>
    </source>
</evidence>
<feature type="compositionally biased region" description="Low complexity" evidence="2">
    <location>
        <begin position="1150"/>
        <end position="1186"/>
    </location>
</feature>
<feature type="region of interest" description="Disordered" evidence="2">
    <location>
        <begin position="552"/>
        <end position="571"/>
    </location>
</feature>
<evidence type="ECO:0000256" key="1">
    <source>
        <dbReference type="SAM" id="Coils"/>
    </source>
</evidence>
<feature type="region of interest" description="Disordered" evidence="2">
    <location>
        <begin position="942"/>
        <end position="1003"/>
    </location>
</feature>
<feature type="region of interest" description="Disordered" evidence="2">
    <location>
        <begin position="474"/>
        <end position="523"/>
    </location>
</feature>
<evidence type="ECO:0000313" key="5">
    <source>
        <dbReference type="Proteomes" id="UP000030750"/>
    </source>
</evidence>
<feature type="compositionally biased region" description="Basic and acidic residues" evidence="2">
    <location>
        <begin position="987"/>
        <end position="1003"/>
    </location>
</feature>
<dbReference type="EMBL" id="HG710670">
    <property type="protein sequence ID" value="CDJ47282.1"/>
    <property type="molecule type" value="Genomic_DNA"/>
</dbReference>
<feature type="compositionally biased region" description="Basic and acidic residues" evidence="2">
    <location>
        <begin position="942"/>
        <end position="954"/>
    </location>
</feature>
<feature type="compositionally biased region" description="Low complexity" evidence="2">
    <location>
        <begin position="970"/>
        <end position="983"/>
    </location>
</feature>
<dbReference type="PANTHER" id="PTHR24330">
    <property type="entry name" value="HOMEOBOX PROTEIN BARH-LIKE"/>
    <property type="match status" value="1"/>
</dbReference>
<protein>
    <submittedName>
        <fullName evidence="4">Uncharacterized protein</fullName>
    </submittedName>
</protein>
<reference evidence="4" key="1">
    <citation type="submission" date="2013-10" db="EMBL/GenBank/DDBJ databases">
        <title>Genomic analysis of the causative agents of coccidiosis in chickens.</title>
        <authorList>
            <person name="Reid A.J."/>
            <person name="Blake D."/>
            <person name="Billington K."/>
            <person name="Browne H."/>
            <person name="Dunn M."/>
            <person name="Hung S."/>
            <person name="Kawahara F."/>
            <person name="Miranda-Saavedra D."/>
            <person name="Mourier T."/>
            <person name="Nagra H."/>
            <person name="Otto T.D."/>
            <person name="Rawlings N."/>
            <person name="Sanchez A."/>
            <person name="Sanders M."/>
            <person name="Subramaniam C."/>
            <person name="Tay Y."/>
            <person name="Dear P."/>
            <person name="Doerig C."/>
            <person name="Gruber A."/>
            <person name="Parkinson J."/>
            <person name="Shirley M."/>
            <person name="Wan K.L."/>
            <person name="Berriman M."/>
            <person name="Tomley F."/>
            <person name="Pain A."/>
        </authorList>
    </citation>
    <scope>NUCLEOTIDE SEQUENCE [LARGE SCALE GENOMIC DNA]</scope>
    <source>
        <strain evidence="4">Houghton</strain>
    </source>
</reference>
<feature type="compositionally biased region" description="Low complexity" evidence="2">
    <location>
        <begin position="1120"/>
        <end position="1141"/>
    </location>
</feature>
<organism evidence="4 5">
    <name type="scientific">Eimeria brunetti</name>
    <dbReference type="NCBI Taxonomy" id="51314"/>
    <lineage>
        <taxon>Eukaryota</taxon>
        <taxon>Sar</taxon>
        <taxon>Alveolata</taxon>
        <taxon>Apicomplexa</taxon>
        <taxon>Conoidasida</taxon>
        <taxon>Coccidia</taxon>
        <taxon>Eucoccidiorida</taxon>
        <taxon>Eimeriorina</taxon>
        <taxon>Eimeriidae</taxon>
        <taxon>Eimeria</taxon>
    </lineage>
</organism>
<accession>U6LA18</accession>
<feature type="compositionally biased region" description="Low complexity" evidence="2">
    <location>
        <begin position="552"/>
        <end position="569"/>
    </location>
</feature>
<gene>
    <name evidence="4" type="ORF">EBH_0071880</name>
</gene>
<keyword evidence="1" id="KW-0175">Coiled coil</keyword>
<feature type="compositionally biased region" description="Basic and acidic residues" evidence="2">
    <location>
        <begin position="1092"/>
        <end position="1105"/>
    </location>
</feature>
<dbReference type="VEuPathDB" id="ToxoDB:EBH_0071880"/>
<dbReference type="AlphaFoldDB" id="U6LA18"/>
<sequence>MAGESRLVSGLRRAARGVYAQLLFATFAAFMNLNSGDVGGLWKETFPFSAGVEGSLNVHSCVADFLVSSLRDLTYVTFDQVVFPVCDSTSGPLCPHLKFPPLLPEVEGRRRRPFALSNPFGAYSAHLHRPLLAAGGEEEGSNSSSNSSSSSSRQGSSRRSFPTFVQLDTSRTYLHAEPLASSRVQRHSVEEPYAIRGQYLEDGVGDVASPSLSDAISTAIGHLGAVVSSTREIWDSSGPAPADSFLCFHEGDPEDRSDCHDLAAFSSLPRQYEAEVVPYHSGWRGSSRLLLFDSSRAPFLSPYLEADYAVGLPEAETRWKGRWLVKPTQGLQLQQQQQQQDQDQQQQQQQQQQEQEQEQEEVYTLPLTGFFKESITAQPSSYASVLNRRGPPGPISTYAELDSHEGSFLHSNLFVPFGIWVAATPRSPSPSCSTEALQQSSKLVLIVQGLQDEEVVFTAEVPLYSILGLHAAGPQPAAAADGEGGGQDPRREEQNQQQQQDQQQQQQQQQQEEEEEQQQQLPPPEYRFVNALDFVKTTPLQRIDVLRFSYGYSSSRNSSSSGSSSSSSRGAAERVSFRRPLHCSKFRAALGALHLLLAEKALSSRVYYTVDARALEGKLLREQAHAARAQQQQQQQRKLALTDAKATVLKQLLGGPLPRPWRPHKIELGAPLRADVFSGNETEGQREGGVFMGVLLRAQQEEDLLLLQRSAVSASSLPLSWQENNRIKFGRFDSMPYQFADLRKPLKRAFLFLQDIPAEAPVLSLSQISQLKHVFFRKPVPETHGRFKNVDLDSAGIGDLRSLMKSILSSLETKKDAEEAAATLLEKLTKEKAAKTHAAADAAADAASAAAADTDTESTQTETADIIEADEDTANISQSLSTLAETLAKSSPGFKNLLQKVSERIGGGAAAAAAAAAAGAAAQQGGRSGSAAPAAAAAADTARADKAHKSEGGKKVSAAAGDDEEDEDSSSSSSSSKQQQQKQKQQHGSDKLKGKYKKSKEAKDIPQAAVQAVLIMGPDGQVINFEGPGVNAAEVLSNMPETFLKLAQQMGMAVGAEAGESMLKSIAAAAAAAAKPHKGENNTKKAGAAASHDADKKRDSEDINKKNKAAAGAGKKGSEAAKPSSSSSSSSSSKSSNNSNNNKDKDSSRTKNNSNTTTNSSNSNSSSSNSSSSNNSSSSSSSSSSSKPFSLPPDLPEGLFGETIKMMMHADSPIVAALMRAAEMHAQRIIAATAACAAPAAAAAAAATAAEGEGGGVVVFFGFSFFTVYAPFALL</sequence>
<evidence type="ECO:0000256" key="2">
    <source>
        <dbReference type="SAM" id="MobiDB-lite"/>
    </source>
</evidence>
<keyword evidence="3" id="KW-0472">Membrane</keyword>
<feature type="compositionally biased region" description="Low complexity" evidence="2">
    <location>
        <begin position="141"/>
        <end position="160"/>
    </location>
</feature>
<evidence type="ECO:0000256" key="3">
    <source>
        <dbReference type="SAM" id="Phobius"/>
    </source>
</evidence>
<dbReference type="PANTHER" id="PTHR24330:SF19">
    <property type="entry name" value="MEDIATOR OF RNA POLYMERASE II TRANSCRIPTION SUBUNIT 29"/>
    <property type="match status" value="1"/>
</dbReference>
<dbReference type="OrthoDB" id="332209at2759"/>
<feature type="coiled-coil region" evidence="1">
    <location>
        <begin position="333"/>
        <end position="362"/>
    </location>
</feature>
<dbReference type="InterPro" id="IPR052145">
    <property type="entry name" value="Mediator/Homeobox_domain"/>
</dbReference>
<feature type="region of interest" description="Disordered" evidence="2">
    <location>
        <begin position="1074"/>
        <end position="1194"/>
    </location>
</feature>